<keyword evidence="1 5" id="KW-0479">Metal-binding</keyword>
<dbReference type="SUPFAM" id="SSF51182">
    <property type="entry name" value="RmlC-like cupins"/>
    <property type="match status" value="1"/>
</dbReference>
<protein>
    <recommendedName>
        <fullName evidence="3">Phosphohexomutase</fullName>
    </recommendedName>
    <alternativeName>
        <fullName evidence="4">Phosphomannose isomerase</fullName>
    </alternativeName>
</protein>
<evidence type="ECO:0000256" key="3">
    <source>
        <dbReference type="ARBA" id="ARBA00029741"/>
    </source>
</evidence>
<dbReference type="InterPro" id="IPR011051">
    <property type="entry name" value="RmlC_Cupin_sf"/>
</dbReference>
<comment type="cofactor">
    <cofactor evidence="5">
        <name>Zn(2+)</name>
        <dbReference type="ChEBI" id="CHEBI:29105"/>
    </cofactor>
    <text evidence="5">Binds 1 zinc ion per subunit.</text>
</comment>
<dbReference type="PIRSF" id="PIRSF036894">
    <property type="entry name" value="PMI_Firm_short"/>
    <property type="match status" value="1"/>
</dbReference>
<dbReference type="CDD" id="cd07010">
    <property type="entry name" value="cupin_PMI_type_I_N_bac"/>
    <property type="match status" value="1"/>
</dbReference>
<accession>A0A1I0JJX4</accession>
<evidence type="ECO:0000256" key="1">
    <source>
        <dbReference type="ARBA" id="ARBA00022723"/>
    </source>
</evidence>
<proteinExistence type="predicted"/>
<sequence length="308" mass="34220">MGKAGIGPIRLEPVYKKAIWAGERLKKIRGLQEDGIGICREVCAYKGSENQVEEGQFKGCRIDQVIADYRRELMGPDDSGQLVRVAYMDTREDLSIQVHPNEDQAERIGDFEKSESWYILEADPGAYITAGVNCSDKATLRSAAESGDMEQYLVRIPVKAGDFAMIPAGLVHACGKNMLALEVGSFGGITYRLYDYGRGRPLDLDKGMEILDPSLRCELVHTQEKVPGVPRPLVRHRLFSADVLDVEGTWTLDGYEGYRILCCVEGACRIIREGEEYSLPYTKTLLIPASCGPVEIRGNARLLIAWKV</sequence>
<evidence type="ECO:0000256" key="4">
    <source>
        <dbReference type="ARBA" id="ARBA00030762"/>
    </source>
</evidence>
<dbReference type="Proteomes" id="UP000198508">
    <property type="component" value="Unassembled WGS sequence"/>
</dbReference>
<dbReference type="Pfam" id="PF21621">
    <property type="entry name" value="MPI_cupin_dom"/>
    <property type="match status" value="1"/>
</dbReference>
<dbReference type="InterPro" id="IPR049071">
    <property type="entry name" value="MPI_cupin_dom"/>
</dbReference>
<evidence type="ECO:0000256" key="5">
    <source>
        <dbReference type="PIRSR" id="PIRSR036894-1"/>
    </source>
</evidence>
<dbReference type="GeneID" id="93280775"/>
<keyword evidence="2 5" id="KW-0862">Zinc</keyword>
<reference evidence="9" key="1">
    <citation type="submission" date="2016-10" db="EMBL/GenBank/DDBJ databases">
        <authorList>
            <person name="Varghese N."/>
            <person name="Submissions S."/>
        </authorList>
    </citation>
    <scope>NUCLEOTIDE SEQUENCE [LARGE SCALE GENOMIC DNA]</scope>
    <source>
        <strain evidence="9">NLAE-zl-G277</strain>
    </source>
</reference>
<dbReference type="GO" id="GO:0004476">
    <property type="term" value="F:mannose-6-phosphate isomerase activity"/>
    <property type="evidence" value="ECO:0007669"/>
    <property type="project" value="InterPro"/>
</dbReference>
<dbReference type="GO" id="GO:0046872">
    <property type="term" value="F:metal ion binding"/>
    <property type="evidence" value="ECO:0007669"/>
    <property type="project" value="UniProtKB-KW"/>
</dbReference>
<evidence type="ECO:0000313" key="8">
    <source>
        <dbReference type="EMBL" id="SEU10683.1"/>
    </source>
</evidence>
<dbReference type="PANTHER" id="PTHR42742:SF3">
    <property type="entry name" value="FRUCTOKINASE"/>
    <property type="match status" value="1"/>
</dbReference>
<dbReference type="Gene3D" id="2.60.120.10">
    <property type="entry name" value="Jelly Rolls"/>
    <property type="match status" value="2"/>
</dbReference>
<dbReference type="InterPro" id="IPR014710">
    <property type="entry name" value="RmlC-like_jellyroll"/>
</dbReference>
<evidence type="ECO:0000259" key="7">
    <source>
        <dbReference type="Pfam" id="PF21621"/>
    </source>
</evidence>
<dbReference type="InterPro" id="IPR051804">
    <property type="entry name" value="Carb_Metab_Reg_Kinase/Isom"/>
</dbReference>
<name>A0A1I0JJX4_9FIRM</name>
<feature type="binding site" evidence="5">
    <location>
        <position position="115"/>
    </location>
    <ligand>
        <name>Zn(2+)</name>
        <dbReference type="ChEBI" id="CHEBI:29105"/>
    </ligand>
</feature>
<dbReference type="InterPro" id="IPR014628">
    <property type="entry name" value="Man6P_isomerase_Firm_short"/>
</dbReference>
<feature type="active site" evidence="6">
    <location>
        <position position="192"/>
    </location>
</feature>
<dbReference type="PANTHER" id="PTHR42742">
    <property type="entry name" value="TRANSCRIPTIONAL REPRESSOR MPRA"/>
    <property type="match status" value="1"/>
</dbReference>
<gene>
    <name evidence="8" type="ORF">SAMN05216313_13144</name>
</gene>
<keyword evidence="9" id="KW-1185">Reference proteome</keyword>
<dbReference type="EMBL" id="FOIM01000031">
    <property type="protein sequence ID" value="SEU10683.1"/>
    <property type="molecule type" value="Genomic_DNA"/>
</dbReference>
<dbReference type="STRING" id="460384.SAMN05216313_13144"/>
<feature type="domain" description="Mannose-6-phosphate isomerase cupin" evidence="7">
    <location>
        <begin position="238"/>
        <end position="303"/>
    </location>
</feature>
<evidence type="ECO:0000256" key="2">
    <source>
        <dbReference type="ARBA" id="ARBA00022833"/>
    </source>
</evidence>
<dbReference type="GO" id="GO:0005975">
    <property type="term" value="P:carbohydrate metabolic process"/>
    <property type="evidence" value="ECO:0007669"/>
    <property type="project" value="InterPro"/>
</dbReference>
<feature type="binding site" evidence="5">
    <location>
        <position position="99"/>
    </location>
    <ligand>
        <name>Zn(2+)</name>
        <dbReference type="ChEBI" id="CHEBI:29105"/>
    </ligand>
</feature>
<feature type="binding site" evidence="5">
    <location>
        <position position="172"/>
    </location>
    <ligand>
        <name>Zn(2+)</name>
        <dbReference type="ChEBI" id="CHEBI:29105"/>
    </ligand>
</feature>
<dbReference type="RefSeq" id="WP_092369322.1">
    <property type="nucleotide sequence ID" value="NZ_DAINWJ010000121.1"/>
</dbReference>
<evidence type="ECO:0000256" key="6">
    <source>
        <dbReference type="PIRSR" id="PIRSR036894-2"/>
    </source>
</evidence>
<keyword evidence="8" id="KW-0413">Isomerase</keyword>
<dbReference type="AlphaFoldDB" id="A0A1I0JJX4"/>
<evidence type="ECO:0000313" key="9">
    <source>
        <dbReference type="Proteomes" id="UP000198508"/>
    </source>
</evidence>
<organism evidence="8 9">
    <name type="scientific">Enterocloster lavalensis</name>
    <dbReference type="NCBI Taxonomy" id="460384"/>
    <lineage>
        <taxon>Bacteria</taxon>
        <taxon>Bacillati</taxon>
        <taxon>Bacillota</taxon>
        <taxon>Clostridia</taxon>
        <taxon>Lachnospirales</taxon>
        <taxon>Lachnospiraceae</taxon>
        <taxon>Enterocloster</taxon>
    </lineage>
</organism>